<evidence type="ECO:0000313" key="2">
    <source>
        <dbReference type="Proteomes" id="UP001222932"/>
    </source>
</evidence>
<comment type="caution">
    <text evidence="1">The sequence shown here is derived from an EMBL/GenBank/DDBJ whole genome shotgun (WGS) entry which is preliminary data.</text>
</comment>
<organism evidence="1 2">
    <name type="scientific">Cutaneotrichosporon spelunceum</name>
    <dbReference type="NCBI Taxonomy" id="1672016"/>
    <lineage>
        <taxon>Eukaryota</taxon>
        <taxon>Fungi</taxon>
        <taxon>Dikarya</taxon>
        <taxon>Basidiomycota</taxon>
        <taxon>Agaricomycotina</taxon>
        <taxon>Tremellomycetes</taxon>
        <taxon>Trichosporonales</taxon>
        <taxon>Trichosporonaceae</taxon>
        <taxon>Cutaneotrichosporon</taxon>
    </lineage>
</organism>
<dbReference type="AlphaFoldDB" id="A0AAD3TRG6"/>
<protein>
    <submittedName>
        <fullName evidence="1">Uncharacterized protein</fullName>
    </submittedName>
</protein>
<gene>
    <name evidence="1" type="ORF">CspeluHIS016_0201930</name>
</gene>
<proteinExistence type="predicted"/>
<keyword evidence="2" id="KW-1185">Reference proteome</keyword>
<accession>A0AAD3TRG6</accession>
<reference evidence="1" key="1">
    <citation type="journal article" date="2023" name="BMC Genomics">
        <title>Chromosome-level genome assemblies of Cutaneotrichosporon spp. (Trichosporonales, Basidiomycota) reveal imbalanced evolution between nucleotide sequences and chromosome synteny.</title>
        <authorList>
            <person name="Kobayashi Y."/>
            <person name="Kayamori A."/>
            <person name="Aoki K."/>
            <person name="Shiwa Y."/>
            <person name="Matsutani M."/>
            <person name="Fujita N."/>
            <person name="Sugita T."/>
            <person name="Iwasaki W."/>
            <person name="Tanaka N."/>
            <person name="Takashima M."/>
        </authorList>
    </citation>
    <scope>NUCLEOTIDE SEQUENCE</scope>
    <source>
        <strain evidence="1">HIS016</strain>
    </source>
</reference>
<sequence>MLDLTYFPHLLESIFNNAGHETLLTFRASSKAYKQRADERLFTHVALLPRVDGGRSRSYLSGSLCTVSSTPQPTSPAPLTSATLPIPIPGGANLARAVPDLSASSGSTPPASRPLTPVYSRLPLGPSGTQDSLALTRVLDLPIDDAVRGEDLQPLLWSLERGRARLEIVRNVGSRVPPCTLPRTHTFVDFAIPWKTYLFRLGQSMFPPETQRAVLHAGGTMHPAAAQGALGTVLEVMARSEMPRSLNAVTVVVGLCEGSPDAIVEYGQLLCKLAQCVIVRQYSLEIVGIECVLKIPEVDSQHRDVCTQIAAHLAPYFEGSTGAKVTDVLSHITYTSMGRWMARPGETARLESRFDL</sequence>
<dbReference type="Proteomes" id="UP001222932">
    <property type="component" value="Unassembled WGS sequence"/>
</dbReference>
<dbReference type="EMBL" id="BTCM01000002">
    <property type="protein sequence ID" value="GMK55137.1"/>
    <property type="molecule type" value="Genomic_DNA"/>
</dbReference>
<name>A0AAD3TRG6_9TREE</name>
<evidence type="ECO:0000313" key="1">
    <source>
        <dbReference type="EMBL" id="GMK55137.1"/>
    </source>
</evidence>
<reference evidence="1" key="2">
    <citation type="submission" date="2023-06" db="EMBL/GenBank/DDBJ databases">
        <authorList>
            <person name="Kobayashi Y."/>
            <person name="Kayamori A."/>
            <person name="Aoki K."/>
            <person name="Shiwa Y."/>
            <person name="Fujita N."/>
            <person name="Sugita T."/>
            <person name="Iwasaki W."/>
            <person name="Tanaka N."/>
            <person name="Takashima M."/>
        </authorList>
    </citation>
    <scope>NUCLEOTIDE SEQUENCE</scope>
    <source>
        <strain evidence="1">HIS016</strain>
    </source>
</reference>